<accession>A0A195BIC1</accession>
<gene>
    <name evidence="2" type="ORF">ALC53_05494</name>
</gene>
<sequence length="252" mass="28403">MAPLTKTYYPGRYAVTLAERDRLWVSKRLYTYFLPFLSRLFYNTTVSISNLLLVELCTSRFTARGALNFSAPTRPVFRRSIREFFGAYRKTDAKGRGIIERDPSILPAIFRAGPTKPPPSPTNRITAVRCPACPGVRMYGPTHTGQNIRECPTRNAIAKPFYDTDSFLLLRQTNPPPLSPPVSLPPSPNTRASRLRVVSAGSRRTSRDAGARKHGDRVSCFLIYRRQQWTPKKQKTKDGLFISVHCSRGVAP</sequence>
<name>A0A195BIC1_9HYME</name>
<evidence type="ECO:0000256" key="1">
    <source>
        <dbReference type="SAM" id="MobiDB-lite"/>
    </source>
</evidence>
<evidence type="ECO:0000313" key="2">
    <source>
        <dbReference type="EMBL" id="KYM84117.1"/>
    </source>
</evidence>
<proteinExistence type="predicted"/>
<dbReference type="EMBL" id="KQ976467">
    <property type="protein sequence ID" value="KYM84117.1"/>
    <property type="molecule type" value="Genomic_DNA"/>
</dbReference>
<evidence type="ECO:0000313" key="3">
    <source>
        <dbReference type="Proteomes" id="UP000078540"/>
    </source>
</evidence>
<feature type="region of interest" description="Disordered" evidence="1">
    <location>
        <begin position="172"/>
        <end position="212"/>
    </location>
</feature>
<protein>
    <submittedName>
        <fullName evidence="2">Uncharacterized protein</fullName>
    </submittedName>
</protein>
<keyword evidence="3" id="KW-1185">Reference proteome</keyword>
<feature type="compositionally biased region" description="Pro residues" evidence="1">
    <location>
        <begin position="174"/>
        <end position="188"/>
    </location>
</feature>
<reference evidence="2 3" key="1">
    <citation type="submission" date="2015-09" db="EMBL/GenBank/DDBJ databases">
        <title>Atta colombica WGS genome.</title>
        <authorList>
            <person name="Nygaard S."/>
            <person name="Hu H."/>
            <person name="Boomsma J."/>
            <person name="Zhang G."/>
        </authorList>
    </citation>
    <scope>NUCLEOTIDE SEQUENCE [LARGE SCALE GENOMIC DNA]</scope>
    <source>
        <strain evidence="2">Treedump-2</strain>
        <tissue evidence="2">Whole body</tissue>
    </source>
</reference>
<dbReference type="AlphaFoldDB" id="A0A195BIC1"/>
<organism evidence="2 3">
    <name type="scientific">Atta colombica</name>
    <dbReference type="NCBI Taxonomy" id="520822"/>
    <lineage>
        <taxon>Eukaryota</taxon>
        <taxon>Metazoa</taxon>
        <taxon>Ecdysozoa</taxon>
        <taxon>Arthropoda</taxon>
        <taxon>Hexapoda</taxon>
        <taxon>Insecta</taxon>
        <taxon>Pterygota</taxon>
        <taxon>Neoptera</taxon>
        <taxon>Endopterygota</taxon>
        <taxon>Hymenoptera</taxon>
        <taxon>Apocrita</taxon>
        <taxon>Aculeata</taxon>
        <taxon>Formicoidea</taxon>
        <taxon>Formicidae</taxon>
        <taxon>Myrmicinae</taxon>
        <taxon>Atta</taxon>
    </lineage>
</organism>
<dbReference type="STRING" id="520822.A0A195BIC1"/>
<dbReference type="Proteomes" id="UP000078540">
    <property type="component" value="Unassembled WGS sequence"/>
</dbReference>